<evidence type="ECO:0008006" key="4">
    <source>
        <dbReference type="Google" id="ProtNLM"/>
    </source>
</evidence>
<feature type="transmembrane region" description="Helical" evidence="1">
    <location>
        <begin position="99"/>
        <end position="129"/>
    </location>
</feature>
<accession>A0A6M1T9B2</accession>
<reference evidence="2 3" key="1">
    <citation type="submission" date="2020-02" db="EMBL/GenBank/DDBJ databases">
        <title>Aliifodinibius halophilus 2W32, complete genome.</title>
        <authorList>
            <person name="Li Y."/>
            <person name="Wu S."/>
        </authorList>
    </citation>
    <scope>NUCLEOTIDE SEQUENCE [LARGE SCALE GENOMIC DNA]</scope>
    <source>
        <strain evidence="2 3">2W32</strain>
    </source>
</reference>
<evidence type="ECO:0000313" key="3">
    <source>
        <dbReference type="Proteomes" id="UP000479132"/>
    </source>
</evidence>
<dbReference type="EMBL" id="JAALLS010000004">
    <property type="protein sequence ID" value="NGP87624.1"/>
    <property type="molecule type" value="Genomic_DNA"/>
</dbReference>
<dbReference type="PANTHER" id="PTHR40076">
    <property type="entry name" value="MEMBRANE PROTEIN-RELATED"/>
    <property type="match status" value="1"/>
</dbReference>
<keyword evidence="1" id="KW-1133">Transmembrane helix</keyword>
<dbReference type="RefSeq" id="WP_165266556.1">
    <property type="nucleotide sequence ID" value="NZ_JAALLS010000004.1"/>
</dbReference>
<dbReference type="PANTHER" id="PTHR40076:SF1">
    <property type="entry name" value="MEMBRANE PROTEIN"/>
    <property type="match status" value="1"/>
</dbReference>
<feature type="transmembrane region" description="Helical" evidence="1">
    <location>
        <begin position="163"/>
        <end position="187"/>
    </location>
</feature>
<protein>
    <recommendedName>
        <fullName evidence="4">DUF975 family protein</fullName>
    </recommendedName>
</protein>
<name>A0A6M1T9B2_9BACT</name>
<keyword evidence="1" id="KW-0472">Membrane</keyword>
<dbReference type="AlphaFoldDB" id="A0A6M1T9B2"/>
<dbReference type="Proteomes" id="UP000479132">
    <property type="component" value="Unassembled WGS sequence"/>
</dbReference>
<feature type="transmembrane region" description="Helical" evidence="1">
    <location>
        <begin position="22"/>
        <end position="46"/>
    </location>
</feature>
<evidence type="ECO:0000313" key="2">
    <source>
        <dbReference type="EMBL" id="NGP87624.1"/>
    </source>
</evidence>
<comment type="caution">
    <text evidence="2">The sequence shown here is derived from an EMBL/GenBank/DDBJ whole genome shotgun (WGS) entry which is preliminary data.</text>
</comment>
<organism evidence="2 3">
    <name type="scientific">Fodinibius halophilus</name>
    <dbReference type="NCBI Taxonomy" id="1736908"/>
    <lineage>
        <taxon>Bacteria</taxon>
        <taxon>Pseudomonadati</taxon>
        <taxon>Balneolota</taxon>
        <taxon>Balneolia</taxon>
        <taxon>Balneolales</taxon>
        <taxon>Balneolaceae</taxon>
        <taxon>Fodinibius</taxon>
    </lineage>
</organism>
<evidence type="ECO:0000256" key="1">
    <source>
        <dbReference type="SAM" id="Phobius"/>
    </source>
</evidence>
<sequence length="217" mass="24642">MKDLSIDLVELFKFSTKQYGKYTSFIIGAMLTFLVLGVIPRIHFMLRAPQQPTTESQFISLIITLAQVFLSLGFIKIMLQLAQDKYVEVVDMFNNFRTFLSYFVASFLYGIAVILGLFLLVVPGIYIYVRFQFYPYIIIEEEVSAFTALKKSFFLSQSLTLELFLLQLVVITLNLLGILLFGVGIVITYPLTTMATAIAYKSITQDSDHIPSTAYKV</sequence>
<keyword evidence="3" id="KW-1185">Reference proteome</keyword>
<gene>
    <name evidence="2" type="ORF">G3569_04605</name>
</gene>
<proteinExistence type="predicted"/>
<feature type="transmembrane region" description="Helical" evidence="1">
    <location>
        <begin position="58"/>
        <end position="79"/>
    </location>
</feature>
<dbReference type="InterPro" id="IPR010380">
    <property type="entry name" value="DUF975"/>
</dbReference>
<keyword evidence="1" id="KW-0812">Transmembrane</keyword>